<dbReference type="InterPro" id="IPR036821">
    <property type="entry name" value="Peptide_deformylase_sf"/>
</dbReference>
<dbReference type="PIRSF" id="PIRSF004749">
    <property type="entry name" value="Pep_def"/>
    <property type="match status" value="1"/>
</dbReference>
<dbReference type="KEGG" id="iod:EJO50_10785"/>
<dbReference type="PANTHER" id="PTHR10458">
    <property type="entry name" value="PEPTIDE DEFORMYLASE"/>
    <property type="match status" value="1"/>
</dbReference>
<dbReference type="GO" id="GO:0006412">
    <property type="term" value="P:translation"/>
    <property type="evidence" value="ECO:0007669"/>
    <property type="project" value="UniProtKB-UniRule"/>
</dbReference>
<evidence type="ECO:0000256" key="3">
    <source>
        <dbReference type="ARBA" id="ARBA00022801"/>
    </source>
</evidence>
<sequence length="167" mass="18843">MAILNILHYPDDRLYTVAKPVTVFDDRLQQLVCDMSETMYAAPGIGLAATQVNIHQRIVVIDISEEKNSLIALINPEITMMDGKTMWEEGCLSVPGIYEEVERAERVSIRAFDSKGQAFELAADGLLAICIQHELDHLDGKVFVEKLSKLKLSRIVQKLKKNQRKTM</sequence>
<comment type="function">
    <text evidence="6">Removes the formyl group from the N-terminal Met of newly synthesized proteins. Requires at least a dipeptide for an efficient rate of reaction. N-terminal L-methionine is a prerequisite for activity but the enzyme has broad specificity at other positions.</text>
</comment>
<dbReference type="InterPro" id="IPR023635">
    <property type="entry name" value="Peptide_deformylase"/>
</dbReference>
<dbReference type="HAMAP" id="MF_00163">
    <property type="entry name" value="Pep_deformylase"/>
    <property type="match status" value="1"/>
</dbReference>
<dbReference type="EMBL" id="CP034433">
    <property type="protein sequence ID" value="AZN36923.1"/>
    <property type="molecule type" value="Genomic_DNA"/>
</dbReference>
<comment type="cofactor">
    <cofactor evidence="6">
        <name>Fe(2+)</name>
        <dbReference type="ChEBI" id="CHEBI:29033"/>
    </cofactor>
    <text evidence="6">Binds 1 Fe(2+) ion.</text>
</comment>
<gene>
    <name evidence="6 7" type="primary">def</name>
    <name evidence="7" type="ORF">EJO50_10785</name>
</gene>
<reference evidence="7 8" key="1">
    <citation type="submission" date="2018-12" db="EMBL/GenBank/DDBJ databases">
        <title>Complete genome sequence of Iodobacter sp. H11R3.</title>
        <authorList>
            <person name="Bae J.-W."/>
        </authorList>
    </citation>
    <scope>NUCLEOTIDE SEQUENCE [LARGE SCALE GENOMIC DNA]</scope>
    <source>
        <strain evidence="7 8">H11R3</strain>
    </source>
</reference>
<keyword evidence="4 6" id="KW-0648">Protein biosynthesis</keyword>
<name>A0A3S8ZTU0_9NEIS</name>
<keyword evidence="3 6" id="KW-0378">Hydrolase</keyword>
<dbReference type="RefSeq" id="WP_125974071.1">
    <property type="nucleotide sequence ID" value="NZ_CP034433.1"/>
</dbReference>
<dbReference type="CDD" id="cd00487">
    <property type="entry name" value="Pep_deformylase"/>
    <property type="match status" value="1"/>
</dbReference>
<evidence type="ECO:0000256" key="5">
    <source>
        <dbReference type="ARBA" id="ARBA00023004"/>
    </source>
</evidence>
<dbReference type="Proteomes" id="UP000282438">
    <property type="component" value="Chromosome"/>
</dbReference>
<feature type="binding site" evidence="6">
    <location>
        <position position="133"/>
    </location>
    <ligand>
        <name>Fe cation</name>
        <dbReference type="ChEBI" id="CHEBI:24875"/>
    </ligand>
</feature>
<dbReference type="AlphaFoldDB" id="A0A3S8ZTU0"/>
<dbReference type="GO" id="GO:0042586">
    <property type="term" value="F:peptide deformylase activity"/>
    <property type="evidence" value="ECO:0007669"/>
    <property type="project" value="UniProtKB-UniRule"/>
</dbReference>
<comment type="catalytic activity">
    <reaction evidence="6">
        <text>N-terminal N-formyl-L-methionyl-[peptide] + H2O = N-terminal L-methionyl-[peptide] + formate</text>
        <dbReference type="Rhea" id="RHEA:24420"/>
        <dbReference type="Rhea" id="RHEA-COMP:10639"/>
        <dbReference type="Rhea" id="RHEA-COMP:10640"/>
        <dbReference type="ChEBI" id="CHEBI:15377"/>
        <dbReference type="ChEBI" id="CHEBI:15740"/>
        <dbReference type="ChEBI" id="CHEBI:49298"/>
        <dbReference type="ChEBI" id="CHEBI:64731"/>
        <dbReference type="EC" id="3.5.1.88"/>
    </reaction>
</comment>
<dbReference type="PRINTS" id="PR01576">
    <property type="entry name" value="PDEFORMYLASE"/>
</dbReference>
<evidence type="ECO:0000256" key="4">
    <source>
        <dbReference type="ARBA" id="ARBA00022917"/>
    </source>
</evidence>
<dbReference type="Gene3D" id="3.90.45.10">
    <property type="entry name" value="Peptide deformylase"/>
    <property type="match status" value="1"/>
</dbReference>
<evidence type="ECO:0000313" key="8">
    <source>
        <dbReference type="Proteomes" id="UP000282438"/>
    </source>
</evidence>
<dbReference type="OrthoDB" id="9804313at2"/>
<proteinExistence type="inferred from homology"/>
<dbReference type="FunFam" id="3.90.45.10:FF:000001">
    <property type="entry name" value="Peptide deformylase"/>
    <property type="match status" value="1"/>
</dbReference>
<evidence type="ECO:0000256" key="2">
    <source>
        <dbReference type="ARBA" id="ARBA00022723"/>
    </source>
</evidence>
<feature type="binding site" evidence="6">
    <location>
        <position position="91"/>
    </location>
    <ligand>
        <name>Fe cation</name>
        <dbReference type="ChEBI" id="CHEBI:24875"/>
    </ligand>
</feature>
<comment type="similarity">
    <text evidence="1 6">Belongs to the polypeptide deformylase family.</text>
</comment>
<dbReference type="Pfam" id="PF01327">
    <property type="entry name" value="Pep_deformylase"/>
    <property type="match status" value="1"/>
</dbReference>
<dbReference type="PANTHER" id="PTHR10458:SF22">
    <property type="entry name" value="PEPTIDE DEFORMYLASE"/>
    <property type="match status" value="1"/>
</dbReference>
<evidence type="ECO:0000313" key="7">
    <source>
        <dbReference type="EMBL" id="AZN36923.1"/>
    </source>
</evidence>
<keyword evidence="2 6" id="KW-0479">Metal-binding</keyword>
<protein>
    <recommendedName>
        <fullName evidence="6">Peptide deformylase</fullName>
        <shortName evidence="6">PDF</shortName>
        <ecNumber evidence="6">3.5.1.88</ecNumber>
    </recommendedName>
    <alternativeName>
        <fullName evidence="6">Polypeptide deformylase</fullName>
    </alternativeName>
</protein>
<keyword evidence="8" id="KW-1185">Reference proteome</keyword>
<evidence type="ECO:0000256" key="1">
    <source>
        <dbReference type="ARBA" id="ARBA00010759"/>
    </source>
</evidence>
<dbReference type="NCBIfam" id="NF001159">
    <property type="entry name" value="PRK00150.1-3"/>
    <property type="match status" value="1"/>
</dbReference>
<keyword evidence="5 6" id="KW-0408">Iron</keyword>
<feature type="binding site" evidence="6">
    <location>
        <position position="137"/>
    </location>
    <ligand>
        <name>Fe cation</name>
        <dbReference type="ChEBI" id="CHEBI:24875"/>
    </ligand>
</feature>
<dbReference type="EC" id="3.5.1.88" evidence="6"/>
<evidence type="ECO:0000256" key="6">
    <source>
        <dbReference type="HAMAP-Rule" id="MF_00163"/>
    </source>
</evidence>
<dbReference type="SUPFAM" id="SSF56420">
    <property type="entry name" value="Peptide deformylase"/>
    <property type="match status" value="1"/>
</dbReference>
<accession>A0A3S8ZTU0</accession>
<organism evidence="7 8">
    <name type="scientific">Iodobacter ciconiae</name>
    <dbReference type="NCBI Taxonomy" id="2496266"/>
    <lineage>
        <taxon>Bacteria</taxon>
        <taxon>Pseudomonadati</taxon>
        <taxon>Pseudomonadota</taxon>
        <taxon>Betaproteobacteria</taxon>
        <taxon>Neisseriales</taxon>
        <taxon>Chitinibacteraceae</taxon>
        <taxon>Iodobacter</taxon>
    </lineage>
</organism>
<feature type="active site" evidence="6">
    <location>
        <position position="134"/>
    </location>
</feature>
<dbReference type="NCBIfam" id="TIGR00079">
    <property type="entry name" value="pept_deformyl"/>
    <property type="match status" value="1"/>
</dbReference>
<dbReference type="GO" id="GO:0046872">
    <property type="term" value="F:metal ion binding"/>
    <property type="evidence" value="ECO:0007669"/>
    <property type="project" value="UniProtKB-KW"/>
</dbReference>